<sequence>MTDARYEDGDEVPLRLIAAEAADLPVMAALLQDAVFPITEMRFDPKARRFALLVNRFRWEDCPAAEAAKRPYERVRSLLVVEDVLRVRTSGIDRTDKDTILSLLTLDFAPGADGMGTMTLTLAGDGAIAIEVEAVNLRLDDVTRPYVAPSGKMPDHG</sequence>
<dbReference type="InterPro" id="IPR021335">
    <property type="entry name" value="DUF2948"/>
</dbReference>
<keyword evidence="2" id="KW-1185">Reference proteome</keyword>
<protein>
    <submittedName>
        <fullName evidence="1">DUF2948 family protein</fullName>
    </submittedName>
</protein>
<name>A0ABY2KKR8_9RHOB</name>
<organism evidence="1 2">
    <name type="scientific">Pseudotabrizicola sediminis</name>
    <dbReference type="NCBI Taxonomy" id="2486418"/>
    <lineage>
        <taxon>Bacteria</taxon>
        <taxon>Pseudomonadati</taxon>
        <taxon>Pseudomonadota</taxon>
        <taxon>Alphaproteobacteria</taxon>
        <taxon>Rhodobacterales</taxon>
        <taxon>Paracoccaceae</taxon>
        <taxon>Pseudotabrizicola</taxon>
    </lineage>
</organism>
<evidence type="ECO:0000313" key="2">
    <source>
        <dbReference type="Proteomes" id="UP000297741"/>
    </source>
</evidence>
<comment type="caution">
    <text evidence="1">The sequence shown here is derived from an EMBL/GenBank/DDBJ whole genome shotgun (WGS) entry which is preliminary data.</text>
</comment>
<dbReference type="Proteomes" id="UP000297741">
    <property type="component" value="Unassembled WGS sequence"/>
</dbReference>
<gene>
    <name evidence="1" type="ORF">EEB11_12375</name>
</gene>
<accession>A0ABY2KKR8</accession>
<reference evidence="1 2" key="1">
    <citation type="submission" date="2018-11" db="EMBL/GenBank/DDBJ databases">
        <title>Tabrizicola sp. isolated from sediment of alpine lake.</title>
        <authorList>
            <person name="Liu Z."/>
        </authorList>
    </citation>
    <scope>NUCLEOTIDE SEQUENCE [LARGE SCALE GENOMIC DNA]</scope>
    <source>
        <strain evidence="1 2">DRYC-M-16</strain>
    </source>
</reference>
<evidence type="ECO:0000313" key="1">
    <source>
        <dbReference type="EMBL" id="TGD43047.1"/>
    </source>
</evidence>
<dbReference type="EMBL" id="RPEM01000007">
    <property type="protein sequence ID" value="TGD43047.1"/>
    <property type="molecule type" value="Genomic_DNA"/>
</dbReference>
<dbReference type="RefSeq" id="WP_135431753.1">
    <property type="nucleotide sequence ID" value="NZ_RPEM01000007.1"/>
</dbReference>
<dbReference type="Pfam" id="PF11164">
    <property type="entry name" value="DUF2948"/>
    <property type="match status" value="1"/>
</dbReference>
<proteinExistence type="predicted"/>